<evidence type="ECO:0000313" key="2">
    <source>
        <dbReference type="EMBL" id="SDH77130.1"/>
    </source>
</evidence>
<dbReference type="RefSeq" id="WP_084304848.1">
    <property type="nucleotide sequence ID" value="NZ_FNDG01000007.1"/>
</dbReference>
<proteinExistence type="predicted"/>
<dbReference type="Proteomes" id="UP000198606">
    <property type="component" value="Unassembled WGS sequence"/>
</dbReference>
<keyword evidence="1" id="KW-0732">Signal</keyword>
<evidence type="ECO:0000313" key="3">
    <source>
        <dbReference type="Proteomes" id="UP000198606"/>
    </source>
</evidence>
<feature type="chain" id="PRO_5011506680" evidence="1">
    <location>
        <begin position="24"/>
        <end position="223"/>
    </location>
</feature>
<accession>A0A1G8F4R7</accession>
<sequence>MHSSRKFLVFTLLPLFASCQVFQDTPVDAQKSQTRLQGEVTRDAGQLWFTPCQVARRFVIDEGTTSITQDSSQLLGDGHSALFADLRGHMGSTTVSNADGVLELSRVYRLQNEGHGCDDPTFKRTLMRASGHEPSWSVTVSNQGMVLSGPDRAPLALPYMEEQLPDGRINLTSEANGQRVELWIAPQRCVDTLNGTVEHLSAELRLNGKLMRGCAAFGGARND</sequence>
<keyword evidence="2" id="KW-0449">Lipoprotein</keyword>
<protein>
    <submittedName>
        <fullName evidence="2">Putative lipoprotein</fullName>
    </submittedName>
</protein>
<evidence type="ECO:0000256" key="1">
    <source>
        <dbReference type="SAM" id="SignalP"/>
    </source>
</evidence>
<organism evidence="2 3">
    <name type="scientific">Phytopseudomonas flavescens</name>
    <dbReference type="NCBI Taxonomy" id="29435"/>
    <lineage>
        <taxon>Bacteria</taxon>
        <taxon>Pseudomonadati</taxon>
        <taxon>Pseudomonadota</taxon>
        <taxon>Gammaproteobacteria</taxon>
        <taxon>Pseudomonadales</taxon>
        <taxon>Pseudomonadaceae</taxon>
        <taxon>Phytopseudomonas</taxon>
    </lineage>
</organism>
<dbReference type="EMBL" id="FNDG01000007">
    <property type="protein sequence ID" value="SDH77130.1"/>
    <property type="molecule type" value="Genomic_DNA"/>
</dbReference>
<dbReference type="AlphaFoldDB" id="A0A1G8F4R7"/>
<name>A0A1G8F4R7_9GAMM</name>
<dbReference type="PROSITE" id="PS51257">
    <property type="entry name" value="PROKAR_LIPOPROTEIN"/>
    <property type="match status" value="1"/>
</dbReference>
<reference evidence="2 3" key="1">
    <citation type="submission" date="2016-10" db="EMBL/GenBank/DDBJ databases">
        <authorList>
            <person name="de Groot N.N."/>
        </authorList>
    </citation>
    <scope>NUCLEOTIDE SEQUENCE [LARGE SCALE GENOMIC DNA]</scope>
    <source>
        <strain evidence="2 3">LMG 18387</strain>
    </source>
</reference>
<gene>
    <name evidence="2" type="ORF">SAMN05216588_107132</name>
</gene>
<feature type="signal peptide" evidence="1">
    <location>
        <begin position="1"/>
        <end position="23"/>
    </location>
</feature>